<protein>
    <submittedName>
        <fullName evidence="6">Putative non-ribosomal peptide synthetase</fullName>
    </submittedName>
</protein>
<dbReference type="GO" id="GO:0005737">
    <property type="term" value="C:cytoplasm"/>
    <property type="evidence" value="ECO:0007669"/>
    <property type="project" value="TreeGrafter"/>
</dbReference>
<dbReference type="Gene3D" id="3.30.559.10">
    <property type="entry name" value="Chloramphenicol acetyltransferase-like domain"/>
    <property type="match status" value="2"/>
</dbReference>
<evidence type="ECO:0000259" key="5">
    <source>
        <dbReference type="PROSITE" id="PS50075"/>
    </source>
</evidence>
<dbReference type="GO" id="GO:0043041">
    <property type="term" value="P:amino acid activation for nonribosomal peptide biosynthetic process"/>
    <property type="evidence" value="ECO:0007669"/>
    <property type="project" value="TreeGrafter"/>
</dbReference>
<dbReference type="PROSITE" id="PS50075">
    <property type="entry name" value="CARRIER"/>
    <property type="match status" value="1"/>
</dbReference>
<dbReference type="InterPro" id="IPR042099">
    <property type="entry name" value="ANL_N_sf"/>
</dbReference>
<dbReference type="InterPro" id="IPR036736">
    <property type="entry name" value="ACP-like_sf"/>
</dbReference>
<dbReference type="InterPro" id="IPR020845">
    <property type="entry name" value="AMP-binding_CS"/>
</dbReference>
<dbReference type="EMBL" id="BAHE01000026">
    <property type="protein sequence ID" value="GAC01440.1"/>
    <property type="molecule type" value="Genomic_DNA"/>
</dbReference>
<dbReference type="GO" id="GO:0003824">
    <property type="term" value="F:catalytic activity"/>
    <property type="evidence" value="ECO:0007669"/>
    <property type="project" value="InterPro"/>
</dbReference>
<feature type="domain" description="Carrier" evidence="5">
    <location>
        <begin position="940"/>
        <end position="1015"/>
    </location>
</feature>
<dbReference type="GO" id="GO:0008610">
    <property type="term" value="P:lipid biosynthetic process"/>
    <property type="evidence" value="ECO:0007669"/>
    <property type="project" value="UniProtKB-ARBA"/>
</dbReference>
<dbReference type="Pfam" id="PF00550">
    <property type="entry name" value="PP-binding"/>
    <property type="match status" value="1"/>
</dbReference>
<dbReference type="NCBIfam" id="TIGR01733">
    <property type="entry name" value="AA-adenyl-dom"/>
    <property type="match status" value="1"/>
</dbReference>
<dbReference type="Pfam" id="PF00501">
    <property type="entry name" value="AMP-binding"/>
    <property type="match status" value="1"/>
</dbReference>
<dbReference type="Gene3D" id="3.30.300.30">
    <property type="match status" value="1"/>
</dbReference>
<proteinExistence type="predicted"/>
<dbReference type="Proteomes" id="UP000035058">
    <property type="component" value="Unassembled WGS sequence"/>
</dbReference>
<dbReference type="GO" id="GO:0031177">
    <property type="term" value="F:phosphopantetheine binding"/>
    <property type="evidence" value="ECO:0007669"/>
    <property type="project" value="InterPro"/>
</dbReference>
<dbReference type="InterPro" id="IPR001242">
    <property type="entry name" value="Condensation_dom"/>
</dbReference>
<reference evidence="6 7" key="1">
    <citation type="submission" date="2012-08" db="EMBL/GenBank/DDBJ databases">
        <title>Whole genome shotgun sequence of Gordonia namibiensis NBRC 108229.</title>
        <authorList>
            <person name="Isaki-Nakamura S."/>
            <person name="Hosoyama A."/>
            <person name="Tsuchikane K."/>
            <person name="Katsumata H."/>
            <person name="Baba S."/>
            <person name="Yamazaki S."/>
            <person name="Fujita N."/>
        </authorList>
    </citation>
    <scope>NUCLEOTIDE SEQUENCE [LARGE SCALE GENOMIC DNA]</scope>
    <source>
        <strain evidence="6 7">NBRC 108229</strain>
    </source>
</reference>
<evidence type="ECO:0000313" key="6">
    <source>
        <dbReference type="EMBL" id="GAC01440.1"/>
    </source>
</evidence>
<organism evidence="6 7">
    <name type="scientific">Gordonia namibiensis NBRC 108229</name>
    <dbReference type="NCBI Taxonomy" id="1208314"/>
    <lineage>
        <taxon>Bacteria</taxon>
        <taxon>Bacillati</taxon>
        <taxon>Actinomycetota</taxon>
        <taxon>Actinomycetes</taxon>
        <taxon>Mycobacteriales</taxon>
        <taxon>Gordoniaceae</taxon>
        <taxon>Gordonia</taxon>
    </lineage>
</organism>
<evidence type="ECO:0000256" key="2">
    <source>
        <dbReference type="ARBA" id="ARBA00022450"/>
    </source>
</evidence>
<evidence type="ECO:0000256" key="1">
    <source>
        <dbReference type="ARBA" id="ARBA00001957"/>
    </source>
</evidence>
<dbReference type="InterPro" id="IPR023213">
    <property type="entry name" value="CAT-like_dom_sf"/>
</dbReference>
<dbReference type="InterPro" id="IPR020806">
    <property type="entry name" value="PKS_PP-bd"/>
</dbReference>
<dbReference type="InterPro" id="IPR010071">
    <property type="entry name" value="AA_adenyl_dom"/>
</dbReference>
<dbReference type="RefSeq" id="WP_006867609.1">
    <property type="nucleotide sequence ID" value="NZ_BAHE01000026.1"/>
</dbReference>
<dbReference type="SMART" id="SM00823">
    <property type="entry name" value="PKS_PP"/>
    <property type="match status" value="1"/>
</dbReference>
<accession>K6XRJ0</accession>
<feature type="region of interest" description="Disordered" evidence="4">
    <location>
        <begin position="1012"/>
        <end position="1033"/>
    </location>
</feature>
<feature type="compositionally biased region" description="Polar residues" evidence="4">
    <location>
        <begin position="1013"/>
        <end position="1028"/>
    </location>
</feature>
<dbReference type="Pfam" id="PF13193">
    <property type="entry name" value="AMP-binding_C"/>
    <property type="match status" value="1"/>
</dbReference>
<dbReference type="SUPFAM" id="SSF52777">
    <property type="entry name" value="CoA-dependent acyltransferases"/>
    <property type="match status" value="4"/>
</dbReference>
<dbReference type="InterPro" id="IPR009081">
    <property type="entry name" value="PP-bd_ACP"/>
</dbReference>
<gene>
    <name evidence="6" type="ORF">GONAM_26_00200</name>
</gene>
<name>K6XRJ0_9ACTN</name>
<keyword evidence="3" id="KW-0597">Phosphoprotein</keyword>
<dbReference type="InterPro" id="IPR000873">
    <property type="entry name" value="AMP-dep_synth/lig_dom"/>
</dbReference>
<dbReference type="PANTHER" id="PTHR45527:SF1">
    <property type="entry name" value="FATTY ACID SYNTHASE"/>
    <property type="match status" value="1"/>
</dbReference>
<evidence type="ECO:0000256" key="3">
    <source>
        <dbReference type="ARBA" id="ARBA00022553"/>
    </source>
</evidence>
<dbReference type="PROSITE" id="PS00455">
    <property type="entry name" value="AMP_BINDING"/>
    <property type="match status" value="1"/>
</dbReference>
<dbReference type="SUPFAM" id="SSF56801">
    <property type="entry name" value="Acetyl-CoA synthetase-like"/>
    <property type="match status" value="1"/>
</dbReference>
<evidence type="ECO:0000256" key="4">
    <source>
        <dbReference type="SAM" id="MobiDB-lite"/>
    </source>
</evidence>
<dbReference type="Gene3D" id="1.10.1200.10">
    <property type="entry name" value="ACP-like"/>
    <property type="match status" value="1"/>
</dbReference>
<dbReference type="CDD" id="cd05930">
    <property type="entry name" value="A_NRPS"/>
    <property type="match status" value="1"/>
</dbReference>
<comment type="cofactor">
    <cofactor evidence="1">
        <name>pantetheine 4'-phosphate</name>
        <dbReference type="ChEBI" id="CHEBI:47942"/>
    </cofactor>
</comment>
<dbReference type="GO" id="GO:0044550">
    <property type="term" value="P:secondary metabolite biosynthetic process"/>
    <property type="evidence" value="ECO:0007669"/>
    <property type="project" value="TreeGrafter"/>
</dbReference>
<dbReference type="InterPro" id="IPR045851">
    <property type="entry name" value="AMP-bd_C_sf"/>
</dbReference>
<dbReference type="PANTHER" id="PTHR45527">
    <property type="entry name" value="NONRIBOSOMAL PEPTIDE SYNTHETASE"/>
    <property type="match status" value="1"/>
</dbReference>
<dbReference type="Gene3D" id="3.30.559.30">
    <property type="entry name" value="Nonribosomal peptide synthetase, condensation domain"/>
    <property type="match status" value="2"/>
</dbReference>
<keyword evidence="2" id="KW-0596">Phosphopantetheine</keyword>
<dbReference type="SUPFAM" id="SSF47336">
    <property type="entry name" value="ACP-like"/>
    <property type="match status" value="1"/>
</dbReference>
<comment type="caution">
    <text evidence="6">The sequence shown here is derived from an EMBL/GenBank/DDBJ whole genome shotgun (WGS) entry which is preliminary data.</text>
</comment>
<dbReference type="UniPathway" id="UPA00011"/>
<sequence length="1430" mass="152430">MTTTRRALWVSQTLHPDVSHVVAFGLTLEGPLRVQHLIDTTRDVLAHVGWLDVHIPPGYSPVDAVPGRTGALEPLRAAASSVDAIEQVDLSRCDDPDTESERRAQQFIDAADGADLARPLFRSELHLLGDNLHRWVVRAHHVLTDGAGLLRVMGHVADVYGGGAVPGDLAVAYADELASDETRYADSRRRGVDAEYWDRVLDGYQPSSLSGTATSMTSEIIRVTRRSAGCRPAGADELVAALAGLCARLLDSPDVGIALPVAARTSAVRRRAVQPLSNVVPLDLRGIGDLTAPDAVEAVSSAIIGALRHQLYPREDMLRDRDDVTAFGVVVNLLPAFSPPVVDGLHWSLEVMRTGPVVDVVVTIHPADETGGRAITWEAPAASFDEATLSALALRFDSYLTALLREIDHGVPIPDDAVFLEGEWDRFRYRSGPPAPSYTPTATLFSEYCDADPSAPAVIFDGEVWSRSQLAERVYRGARVLAAAGVAGGDPVVVHAERSPESVVAFWSVLMAGGVWVPLGGGAIPEERVRSLVARVGARVGLRADGSGVDAAVRWLSPAPDVGDPGFVASEAAEHDCLRGLDRGPDDAAYVLFTSGSTGEPKGVVMPHRGIPALVADIRTSYGLSPRSRLLHAASPTFDTAIVEMLAAVATGAALVVAPGSVRGGDELGDVVRREHVSHMIVTPSVLETVPLEVADGLSQVIVGGETLPRHLVERWADRVSIRNAYGPTETRCSINLSRPLPSRGTITVGPPMVGVVEAVLDRRGRPQPPGALGVLHCAGVALADGYLDDPGSTAQSFVACTMSDDARMYRTGDVAAWTSDGELRILGRRDGQVKLRGVRIELGEVDVALSGCAGVRNCVTTLRALPSGKPGLVSFVVADDPANPPEPHVLRHALAQRLPSYTVPAIIVMIDEIPRTATGKLGLAALRDHPLPVFESTRATSGPVEELLMRVIGDVLGIESPDPVLGFVDQGGDSLGVVEVARRLAAQGHPEIGPNDVLTAPDLASLVERMTESSSVPTDVATPSSTRDGVGDRRLTAAERTVVRLPGNPLAQLICVAWVPDADARPLATQVAALVAALLDRHPALRATFPDTPSGPVCRTLPEVALASVVTRISVTEQPDREWLRSEARQMAEVLDVRNSPPLAVRLLVGPGDSLFGAVAVLHHIAIDGQSLAVLARDAEMLLNGEQLPAGPLSRRDPDVANGPDALERRRFWKQLLTQYDSIFEFDGIDPGECRIDVALRRREVIDSTTYRRFRARASAEHMTPFEAFGHVVAIALRGSSGKEGVMAATAVSTRSPGSEGVVANHVLAVVTPLVDHNPEDSVTLRRRCIREASQPLEEVLELAGRAADGDHLFPVPVLLGWSPVVEPPSSGGALYAFPPRLTRWLLQIEGCPRPDGALVIRVVGAEQALGRERTERVLAEVVSSLRQW</sequence>
<evidence type="ECO:0000313" key="7">
    <source>
        <dbReference type="Proteomes" id="UP000035058"/>
    </source>
</evidence>
<dbReference type="InterPro" id="IPR025110">
    <property type="entry name" value="AMP-bd_C"/>
</dbReference>
<keyword evidence="7" id="KW-1185">Reference proteome</keyword>
<dbReference type="Pfam" id="PF00668">
    <property type="entry name" value="Condensation"/>
    <property type="match status" value="2"/>
</dbReference>
<dbReference type="Gene3D" id="3.40.50.12780">
    <property type="entry name" value="N-terminal domain of ligase-like"/>
    <property type="match status" value="1"/>
</dbReference>